<gene>
    <name evidence="1" type="ORF">CesoFtcFv8_026152</name>
</gene>
<name>A0AAN8B2R3_9TELE</name>
<evidence type="ECO:0000313" key="1">
    <source>
        <dbReference type="EMBL" id="KAK5876839.1"/>
    </source>
</evidence>
<protein>
    <submittedName>
        <fullName evidence="1">Uncharacterized protein</fullName>
    </submittedName>
</protein>
<sequence>MHTTPRQRLPPDNLSFLSDQCLCLPGLCPGHQAGGEGARSLCGQARGDISGHRVSDVSPQLPGGAVEARDRAWPKAAGSEKGHCSAWCD</sequence>
<proteinExistence type="predicted"/>
<keyword evidence="2" id="KW-1185">Reference proteome</keyword>
<dbReference type="Proteomes" id="UP001335648">
    <property type="component" value="Unassembled WGS sequence"/>
</dbReference>
<dbReference type="AlphaFoldDB" id="A0AAN8B2R3"/>
<comment type="caution">
    <text evidence="1">The sequence shown here is derived from an EMBL/GenBank/DDBJ whole genome shotgun (WGS) entry which is preliminary data.</text>
</comment>
<organism evidence="1 2">
    <name type="scientific">Champsocephalus esox</name>
    <name type="common">pike icefish</name>
    <dbReference type="NCBI Taxonomy" id="159716"/>
    <lineage>
        <taxon>Eukaryota</taxon>
        <taxon>Metazoa</taxon>
        <taxon>Chordata</taxon>
        <taxon>Craniata</taxon>
        <taxon>Vertebrata</taxon>
        <taxon>Euteleostomi</taxon>
        <taxon>Actinopterygii</taxon>
        <taxon>Neopterygii</taxon>
        <taxon>Teleostei</taxon>
        <taxon>Neoteleostei</taxon>
        <taxon>Acanthomorphata</taxon>
        <taxon>Eupercaria</taxon>
        <taxon>Perciformes</taxon>
        <taxon>Notothenioidei</taxon>
        <taxon>Channichthyidae</taxon>
        <taxon>Champsocephalus</taxon>
    </lineage>
</organism>
<evidence type="ECO:0000313" key="2">
    <source>
        <dbReference type="Proteomes" id="UP001335648"/>
    </source>
</evidence>
<dbReference type="EMBL" id="JAULUE010002067">
    <property type="protein sequence ID" value="KAK5876839.1"/>
    <property type="molecule type" value="Genomic_DNA"/>
</dbReference>
<accession>A0AAN8B2R3</accession>
<reference evidence="1 2" key="1">
    <citation type="journal article" date="2023" name="Mol. Biol. Evol.">
        <title>Genomics of Secondarily Temperate Adaptation in the Only Non-Antarctic Icefish.</title>
        <authorList>
            <person name="Rivera-Colon A.G."/>
            <person name="Rayamajhi N."/>
            <person name="Minhas B.F."/>
            <person name="Madrigal G."/>
            <person name="Bilyk K.T."/>
            <person name="Yoon V."/>
            <person name="Hune M."/>
            <person name="Gregory S."/>
            <person name="Cheng C.H.C."/>
            <person name="Catchen J.M."/>
        </authorList>
    </citation>
    <scope>NUCLEOTIDE SEQUENCE [LARGE SCALE GENOMIC DNA]</scope>
    <source>
        <strain evidence="1">JC2023a</strain>
    </source>
</reference>